<dbReference type="InterPro" id="IPR025403">
    <property type="entry name" value="TgpA-like_C"/>
</dbReference>
<comment type="caution">
    <text evidence="4">The sequence shown here is derived from an EMBL/GenBank/DDBJ whole genome shotgun (WGS) entry which is preliminary data.</text>
</comment>
<feature type="region of interest" description="Disordered" evidence="1">
    <location>
        <begin position="234"/>
        <end position="259"/>
    </location>
</feature>
<evidence type="ECO:0000259" key="3">
    <source>
        <dbReference type="Pfam" id="PF13559"/>
    </source>
</evidence>
<feature type="transmembrane region" description="Helical" evidence="2">
    <location>
        <begin position="7"/>
        <end position="31"/>
    </location>
</feature>
<dbReference type="Pfam" id="PF13559">
    <property type="entry name" value="DUF4129"/>
    <property type="match status" value="1"/>
</dbReference>
<feature type="transmembrane region" description="Helical" evidence="2">
    <location>
        <begin position="73"/>
        <end position="97"/>
    </location>
</feature>
<accession>A0ABP5YCM4</accession>
<evidence type="ECO:0000313" key="4">
    <source>
        <dbReference type="EMBL" id="GAA2478962.1"/>
    </source>
</evidence>
<proteinExistence type="predicted"/>
<evidence type="ECO:0000313" key="5">
    <source>
        <dbReference type="Proteomes" id="UP001500730"/>
    </source>
</evidence>
<organism evidence="4 5">
    <name type="scientific">Terrabacter carboxydivorans</name>
    <dbReference type="NCBI Taxonomy" id="619730"/>
    <lineage>
        <taxon>Bacteria</taxon>
        <taxon>Bacillati</taxon>
        <taxon>Actinomycetota</taxon>
        <taxon>Actinomycetes</taxon>
        <taxon>Micrococcales</taxon>
        <taxon>Intrasporangiaceae</taxon>
        <taxon>Terrabacter</taxon>
    </lineage>
</organism>
<dbReference type="Proteomes" id="UP001500730">
    <property type="component" value="Unassembled WGS sequence"/>
</dbReference>
<keyword evidence="2" id="KW-0812">Transmembrane</keyword>
<evidence type="ECO:0000256" key="1">
    <source>
        <dbReference type="SAM" id="MobiDB-lite"/>
    </source>
</evidence>
<reference evidence="5" key="1">
    <citation type="journal article" date="2019" name="Int. J. Syst. Evol. Microbiol.">
        <title>The Global Catalogue of Microorganisms (GCM) 10K type strain sequencing project: providing services to taxonomists for standard genome sequencing and annotation.</title>
        <authorList>
            <consortium name="The Broad Institute Genomics Platform"/>
            <consortium name="The Broad Institute Genome Sequencing Center for Infectious Disease"/>
            <person name="Wu L."/>
            <person name="Ma J."/>
        </authorList>
    </citation>
    <scope>NUCLEOTIDE SEQUENCE [LARGE SCALE GENOMIC DNA]</scope>
    <source>
        <strain evidence="5">JCM 16259</strain>
    </source>
</reference>
<dbReference type="RefSeq" id="WP_344254265.1">
    <property type="nucleotide sequence ID" value="NZ_BAAARE010000006.1"/>
</dbReference>
<keyword evidence="2" id="KW-1133">Transmembrane helix</keyword>
<gene>
    <name evidence="4" type="ORF">GCM10009858_15530</name>
</gene>
<keyword evidence="2" id="KW-0472">Membrane</keyword>
<keyword evidence="5" id="KW-1185">Reference proteome</keyword>
<sequence length="259" mass="27553">MSGRGLRIAIAGGVVVMVALVVAAIGAPMAVLSRPADTQTVTRRPTLTSTPPASATPAAAANTNSEPFDPSPVLITLVQILVVLTIIALLVVLGFFIRSLLGRRPHLELHVEPDFAIPLVPAELLEEARQRLLDLESGEPRNAIVAAWLGLETSAAATGLPRLAAETSSEYTQRVIGVWPVDAERLGDLAALYREARFSVHPLDESHRDRAISDLRTLIADLERVATRQAAERAGALVAGQVGTPGTQGPSSTRRRERP</sequence>
<name>A0ABP5YCM4_9MICO</name>
<dbReference type="EMBL" id="BAAARE010000006">
    <property type="protein sequence ID" value="GAA2478962.1"/>
    <property type="molecule type" value="Genomic_DNA"/>
</dbReference>
<protein>
    <recommendedName>
        <fullName evidence="3">Protein-glutamine gamma-glutamyltransferase-like C-terminal domain-containing protein</fullName>
    </recommendedName>
</protein>
<feature type="domain" description="Protein-glutamine gamma-glutamyltransferase-like C-terminal" evidence="3">
    <location>
        <begin position="147"/>
        <end position="216"/>
    </location>
</feature>
<feature type="region of interest" description="Disordered" evidence="1">
    <location>
        <begin position="38"/>
        <end position="64"/>
    </location>
</feature>
<feature type="compositionally biased region" description="Low complexity" evidence="1">
    <location>
        <begin position="42"/>
        <end position="64"/>
    </location>
</feature>
<evidence type="ECO:0000256" key="2">
    <source>
        <dbReference type="SAM" id="Phobius"/>
    </source>
</evidence>